<dbReference type="AlphaFoldDB" id="A0AAF0JB89"/>
<evidence type="ECO:0000259" key="6">
    <source>
        <dbReference type="Pfam" id="PF12632"/>
    </source>
</evidence>
<evidence type="ECO:0000313" key="8">
    <source>
        <dbReference type="Proteomes" id="UP001219933"/>
    </source>
</evidence>
<name>A0AAF0JB89_9BASI</name>
<evidence type="ECO:0000256" key="3">
    <source>
        <dbReference type="ARBA" id="ARBA00022989"/>
    </source>
</evidence>
<keyword evidence="2" id="KW-0812">Transmembrane</keyword>
<feature type="compositionally biased region" description="Polar residues" evidence="5">
    <location>
        <begin position="572"/>
        <end position="584"/>
    </location>
</feature>
<dbReference type="EMBL" id="CP119878">
    <property type="protein sequence ID" value="WFD35056.1"/>
    <property type="molecule type" value="Genomic_DNA"/>
</dbReference>
<dbReference type="GO" id="GO:0017022">
    <property type="term" value="F:myosin binding"/>
    <property type="evidence" value="ECO:0007669"/>
    <property type="project" value="InterPro"/>
</dbReference>
<sequence>MPIDASTDVTNDVTADSKPVADPPRVKSLIAAMEAAAWSSDDGVGRFTERFKYVIATSFLLTSSLSVSDYDTPQEEQEHVSVSSSVPEQYTRVEGDISGQVSLLPLLDVGVLGALALCIRIPIRYVLFLVAALFIGLCSQEVSNHLGVTARISYTLRHAPNEHAHRFLANAVPNPAWVADERARLQVAALAGVRKLVHEAHALDRKISEGINAIQEVELVSRGYSLSRPLAPISRIEASTPGRQPDEMTNAPIQRLGKLRAALSRTMDEVDYACRGAQSTLVPLVDDKELGLMQEINSVKTLPSQMDLPDSPRDSRRAVLTPRTSMPPRILSITPQATPQRPQAFRFERVEDLVTPPHPSLRSAPLPSDGNVFAADSSFRGREDGRLTIAALRAQFEAMHDVRRCMLYHFLSLHFMMQSPMPGGLSMSEYWDAVIGVLRSAADQMRSCGDKVSESIAQSMAPDVAAPPVNAEDRLQGHPGLKDRVGEMAHILRAIQCKLHVFGEDLSLGRLKQLHGVRSEPDTPSSEHPRALFDSIRGELLALSTEWEESLRIIDATYNPPAHDEAPATPHTPVSSTPESQSPRVDTPNEDHGPELFSDELEGDSDRLGDDLIDSSPSRLPSPGTEEVFEAVSSKRPARSRLSRAERIKMMREREEEPLENVPQAMISELRGIIAAKHQEREETRNDLLRAFQLSIS</sequence>
<gene>
    <name evidence="7" type="ORF">MCUN1_001904</name>
</gene>
<evidence type="ECO:0000256" key="4">
    <source>
        <dbReference type="ARBA" id="ARBA00023136"/>
    </source>
</evidence>
<keyword evidence="8" id="KW-1185">Reference proteome</keyword>
<organism evidence="7 8">
    <name type="scientific">Malassezia cuniculi</name>
    <dbReference type="NCBI Taxonomy" id="948313"/>
    <lineage>
        <taxon>Eukaryota</taxon>
        <taxon>Fungi</taxon>
        <taxon>Dikarya</taxon>
        <taxon>Basidiomycota</taxon>
        <taxon>Ustilaginomycotina</taxon>
        <taxon>Malasseziomycetes</taxon>
        <taxon>Malasseziales</taxon>
        <taxon>Malasseziaceae</taxon>
        <taxon>Malassezia</taxon>
    </lineage>
</organism>
<dbReference type="Proteomes" id="UP001219933">
    <property type="component" value="Chromosome 2"/>
</dbReference>
<evidence type="ECO:0000256" key="1">
    <source>
        <dbReference type="ARBA" id="ARBA00004308"/>
    </source>
</evidence>
<dbReference type="Pfam" id="PF12632">
    <property type="entry name" value="Vezatin"/>
    <property type="match status" value="1"/>
</dbReference>
<keyword evidence="3" id="KW-1133">Transmembrane helix</keyword>
<feature type="region of interest" description="Disordered" evidence="5">
    <location>
        <begin position="559"/>
        <end position="626"/>
    </location>
</feature>
<dbReference type="GO" id="GO:0012505">
    <property type="term" value="C:endomembrane system"/>
    <property type="evidence" value="ECO:0007669"/>
    <property type="project" value="UniProtKB-SubCell"/>
</dbReference>
<keyword evidence="4" id="KW-0472">Membrane</keyword>
<proteinExistence type="predicted"/>
<evidence type="ECO:0000256" key="2">
    <source>
        <dbReference type="ARBA" id="ARBA00022692"/>
    </source>
</evidence>
<evidence type="ECO:0000256" key="5">
    <source>
        <dbReference type="SAM" id="MobiDB-lite"/>
    </source>
</evidence>
<comment type="subcellular location">
    <subcellularLocation>
        <location evidence="1">Endomembrane system</location>
    </subcellularLocation>
</comment>
<dbReference type="InterPro" id="IPR026859">
    <property type="entry name" value="Myosin-bd"/>
</dbReference>
<evidence type="ECO:0000313" key="7">
    <source>
        <dbReference type="EMBL" id="WFD35056.1"/>
    </source>
</evidence>
<protein>
    <recommendedName>
        <fullName evidence="6">Myosin-binding domain-containing protein</fullName>
    </recommendedName>
</protein>
<feature type="domain" description="Myosin-binding" evidence="6">
    <location>
        <begin position="189"/>
        <end position="302"/>
    </location>
</feature>
<feature type="region of interest" description="Disordered" evidence="5">
    <location>
        <begin position="1"/>
        <end position="20"/>
    </location>
</feature>
<reference evidence="7" key="1">
    <citation type="submission" date="2023-03" db="EMBL/GenBank/DDBJ databases">
        <title>Mating type loci evolution in Malassezia.</title>
        <authorList>
            <person name="Coelho M.A."/>
        </authorList>
    </citation>
    <scope>NUCLEOTIDE SEQUENCE</scope>
    <source>
        <strain evidence="7">CBS 11721</strain>
    </source>
</reference>
<accession>A0AAF0JB89</accession>